<evidence type="ECO:0000313" key="2">
    <source>
        <dbReference type="EMBL" id="RRT36255.1"/>
    </source>
</evidence>
<accession>A0A426X9V2</accession>
<name>A0A426X9V2_ENSVE</name>
<dbReference type="Proteomes" id="UP000287651">
    <property type="component" value="Unassembled WGS sequence"/>
</dbReference>
<evidence type="ECO:0000313" key="3">
    <source>
        <dbReference type="Proteomes" id="UP000287651"/>
    </source>
</evidence>
<comment type="caution">
    <text evidence="2">The sequence shown here is derived from an EMBL/GenBank/DDBJ whole genome shotgun (WGS) entry which is preliminary data.</text>
</comment>
<dbReference type="AlphaFoldDB" id="A0A426X9V2"/>
<dbReference type="EMBL" id="AMZH03023848">
    <property type="protein sequence ID" value="RRT36255.1"/>
    <property type="molecule type" value="Genomic_DNA"/>
</dbReference>
<gene>
    <name evidence="2" type="ORF">B296_00053680</name>
</gene>
<protein>
    <submittedName>
        <fullName evidence="2">Uncharacterized protein</fullName>
    </submittedName>
</protein>
<evidence type="ECO:0000256" key="1">
    <source>
        <dbReference type="SAM" id="MobiDB-lite"/>
    </source>
</evidence>
<feature type="region of interest" description="Disordered" evidence="1">
    <location>
        <begin position="1"/>
        <end position="71"/>
    </location>
</feature>
<feature type="compositionally biased region" description="Basic and acidic residues" evidence="1">
    <location>
        <begin position="56"/>
        <end position="71"/>
    </location>
</feature>
<feature type="compositionally biased region" description="Basic and acidic residues" evidence="1">
    <location>
        <begin position="1"/>
        <end position="14"/>
    </location>
</feature>
<organism evidence="2 3">
    <name type="scientific">Ensete ventricosum</name>
    <name type="common">Abyssinian banana</name>
    <name type="synonym">Musa ensete</name>
    <dbReference type="NCBI Taxonomy" id="4639"/>
    <lineage>
        <taxon>Eukaryota</taxon>
        <taxon>Viridiplantae</taxon>
        <taxon>Streptophyta</taxon>
        <taxon>Embryophyta</taxon>
        <taxon>Tracheophyta</taxon>
        <taxon>Spermatophyta</taxon>
        <taxon>Magnoliopsida</taxon>
        <taxon>Liliopsida</taxon>
        <taxon>Zingiberales</taxon>
        <taxon>Musaceae</taxon>
        <taxon>Ensete</taxon>
    </lineage>
</organism>
<sequence>MRPETERRRSRGGDIRGLMSRNPRNLGFGRAEIGEEEGEDEMRSGKASETSNRGETGNEEREREGGRGVSA</sequence>
<reference evidence="2 3" key="1">
    <citation type="journal article" date="2014" name="Agronomy (Basel)">
        <title>A Draft Genome Sequence for Ensete ventricosum, the Drought-Tolerant Tree Against Hunger.</title>
        <authorList>
            <person name="Harrison J."/>
            <person name="Moore K.A."/>
            <person name="Paszkiewicz K."/>
            <person name="Jones T."/>
            <person name="Grant M."/>
            <person name="Ambacheew D."/>
            <person name="Muzemil S."/>
            <person name="Studholme D.J."/>
        </authorList>
    </citation>
    <scope>NUCLEOTIDE SEQUENCE [LARGE SCALE GENOMIC DNA]</scope>
</reference>
<proteinExistence type="predicted"/>